<dbReference type="GO" id="GO:0016597">
    <property type="term" value="F:amino acid binding"/>
    <property type="evidence" value="ECO:0007669"/>
    <property type="project" value="InterPro"/>
</dbReference>
<feature type="domain" description="Aspartate/ornithine carbamoyltransferase Asp/Orn-binding" evidence="8">
    <location>
        <begin position="207"/>
        <end position="362"/>
    </location>
</feature>
<comment type="similarity">
    <text evidence="2">Belongs to the aspartate/ornithine carbamoyltransferase superfamily. OTCase family.</text>
</comment>
<dbReference type="FunFam" id="3.40.50.1370:FF:000009">
    <property type="entry name" value="Ornithine carbamoyltransferase, mitochondrial"/>
    <property type="match status" value="1"/>
</dbReference>
<dbReference type="Pfam" id="PF02729">
    <property type="entry name" value="OTCace_N"/>
    <property type="match status" value="1"/>
</dbReference>
<proteinExistence type="inferred from homology"/>
<dbReference type="PRINTS" id="PR00102">
    <property type="entry name" value="OTCASE"/>
</dbReference>
<evidence type="ECO:0000256" key="3">
    <source>
        <dbReference type="ARBA" id="ARBA00013007"/>
    </source>
</evidence>
<comment type="caution">
    <text evidence="10">The sequence shown here is derived from an EMBL/GenBank/DDBJ whole genome shotgun (WGS) entry which is preliminary data.</text>
</comment>
<dbReference type="GO" id="GO:0005739">
    <property type="term" value="C:mitochondrion"/>
    <property type="evidence" value="ECO:0007669"/>
    <property type="project" value="TreeGrafter"/>
</dbReference>
<evidence type="ECO:0000256" key="7">
    <source>
        <dbReference type="RuleBase" id="RU003634"/>
    </source>
</evidence>
<evidence type="ECO:0000256" key="6">
    <source>
        <dbReference type="ARBA" id="ARBA00022679"/>
    </source>
</evidence>
<sequence length="370" mass="40256">MLATQLVTVARKGCSCPVRIAGRALSSAPAPTLPPAESGLRPPHLLTLADLTVPQIQSLISSAVAFKKHYKSRAIPKSGQIEGAKFEKGDGAVSGEVSEKTLEAKTVALMFSKRSTRGHPMFLGSGDIQLGVNESLYDTTRVVSSMVDGIMARVGHHSEVETLAKYSSVPVINALSHLYHPTQILADLQTLLEIRQPFTTDFSSLSGLTIAWVGDSNNILNEMMVTYPRLGVNLQIATPKGYDLDAEVLERANKGIKAEGGKGKIIHTHSPEEAVKNANVITTDTWISMGQEDEAAKRIKDFAGYQVTNDLLARGGAAKDAIFMHCLPRHKEEVDDEVFYGDKSVVFQEAENRKWTILAVFDAFIGRWKA</sequence>
<dbReference type="PANTHER" id="PTHR45753:SF3">
    <property type="entry name" value="ORNITHINE TRANSCARBAMYLASE, MITOCHONDRIAL"/>
    <property type="match status" value="1"/>
</dbReference>
<feature type="domain" description="Aspartate/ornithine carbamoyltransferase carbamoyl-P binding" evidence="9">
    <location>
        <begin position="44"/>
        <end position="193"/>
    </location>
</feature>
<evidence type="ECO:0000256" key="5">
    <source>
        <dbReference type="ARBA" id="ARBA00022605"/>
    </source>
</evidence>
<dbReference type="GO" id="GO:0042450">
    <property type="term" value="P:L-arginine biosynthetic process via ornithine"/>
    <property type="evidence" value="ECO:0007669"/>
    <property type="project" value="TreeGrafter"/>
</dbReference>
<dbReference type="Proteomes" id="UP000321518">
    <property type="component" value="Unassembled WGS sequence"/>
</dbReference>
<dbReference type="InterPro" id="IPR006131">
    <property type="entry name" value="Asp_carbamoyltransf_Asp/Orn-bd"/>
</dbReference>
<evidence type="ECO:0000256" key="2">
    <source>
        <dbReference type="ARBA" id="ARBA00007805"/>
    </source>
</evidence>
<dbReference type="SUPFAM" id="SSF53671">
    <property type="entry name" value="Aspartate/ornithine carbamoyltransferase"/>
    <property type="match status" value="1"/>
</dbReference>
<accession>A0A511KBY3</accession>
<dbReference type="InterPro" id="IPR002292">
    <property type="entry name" value="Orn/put_carbamltrans"/>
</dbReference>
<dbReference type="InterPro" id="IPR006132">
    <property type="entry name" value="Asp/Orn_carbamoyltranf_P-bd"/>
</dbReference>
<dbReference type="InterPro" id="IPR006130">
    <property type="entry name" value="Asp/Orn_carbamoylTrfase"/>
</dbReference>
<gene>
    <name evidence="10" type="ORF">Rt10032_c04g1894</name>
</gene>
<dbReference type="EMBL" id="BJWK01000004">
    <property type="protein sequence ID" value="GEM07877.1"/>
    <property type="molecule type" value="Genomic_DNA"/>
</dbReference>
<dbReference type="InterPro" id="IPR036901">
    <property type="entry name" value="Asp/Orn_carbamoylTrfase_sf"/>
</dbReference>
<dbReference type="NCBIfam" id="TIGR00658">
    <property type="entry name" value="orni_carb_tr"/>
    <property type="match status" value="1"/>
</dbReference>
<evidence type="ECO:0000256" key="4">
    <source>
        <dbReference type="ARBA" id="ARBA00022571"/>
    </source>
</evidence>
<protein>
    <recommendedName>
        <fullName evidence="3">ornithine carbamoyltransferase</fullName>
        <ecNumber evidence="3">2.1.3.3</ecNumber>
    </recommendedName>
</protein>
<keyword evidence="6 7" id="KW-0808">Transferase</keyword>
<evidence type="ECO:0000313" key="10">
    <source>
        <dbReference type="EMBL" id="GEM07877.1"/>
    </source>
</evidence>
<comment type="pathway">
    <text evidence="1">Amino-acid biosynthesis; L-arginine biosynthesis; L-arginine from L-ornithine and carbamoyl phosphate: step 1/3.</text>
</comment>
<dbReference type="Pfam" id="PF00185">
    <property type="entry name" value="OTCace"/>
    <property type="match status" value="1"/>
</dbReference>
<dbReference type="OrthoDB" id="10252326at2759"/>
<dbReference type="GO" id="GO:0004585">
    <property type="term" value="F:ornithine carbamoyltransferase activity"/>
    <property type="evidence" value="ECO:0007669"/>
    <property type="project" value="UniProtKB-EC"/>
</dbReference>
<dbReference type="GO" id="GO:0019240">
    <property type="term" value="P:citrulline biosynthetic process"/>
    <property type="evidence" value="ECO:0007669"/>
    <property type="project" value="TreeGrafter"/>
</dbReference>
<dbReference type="PRINTS" id="PR00100">
    <property type="entry name" value="AOTCASE"/>
</dbReference>
<evidence type="ECO:0000256" key="1">
    <source>
        <dbReference type="ARBA" id="ARBA00004975"/>
    </source>
</evidence>
<organism evidence="10 11">
    <name type="scientific">Rhodotorula toruloides</name>
    <name type="common">Yeast</name>
    <name type="synonym">Rhodosporidium toruloides</name>
    <dbReference type="NCBI Taxonomy" id="5286"/>
    <lineage>
        <taxon>Eukaryota</taxon>
        <taxon>Fungi</taxon>
        <taxon>Dikarya</taxon>
        <taxon>Basidiomycota</taxon>
        <taxon>Pucciniomycotina</taxon>
        <taxon>Microbotryomycetes</taxon>
        <taxon>Sporidiobolales</taxon>
        <taxon>Sporidiobolaceae</taxon>
        <taxon>Rhodotorula</taxon>
    </lineage>
</organism>
<reference evidence="10 11" key="1">
    <citation type="submission" date="2019-07" db="EMBL/GenBank/DDBJ databases">
        <title>Rhodotorula toruloides NBRC10032 genome sequencing.</title>
        <authorList>
            <person name="Shida Y."/>
            <person name="Takaku H."/>
            <person name="Ogasawara W."/>
            <person name="Mori K."/>
        </authorList>
    </citation>
    <scope>NUCLEOTIDE SEQUENCE [LARGE SCALE GENOMIC DNA]</scope>
    <source>
        <strain evidence="10 11">NBRC10032</strain>
    </source>
</reference>
<evidence type="ECO:0000259" key="9">
    <source>
        <dbReference type="Pfam" id="PF02729"/>
    </source>
</evidence>
<dbReference type="PANTHER" id="PTHR45753">
    <property type="entry name" value="ORNITHINE CARBAMOYLTRANSFERASE, MITOCHONDRIAL"/>
    <property type="match status" value="1"/>
</dbReference>
<evidence type="ECO:0000259" key="8">
    <source>
        <dbReference type="Pfam" id="PF00185"/>
    </source>
</evidence>
<keyword evidence="4" id="KW-0055">Arginine biosynthesis</keyword>
<dbReference type="Gene3D" id="3.40.50.1370">
    <property type="entry name" value="Aspartate/ornithine carbamoyltransferase"/>
    <property type="match status" value="2"/>
</dbReference>
<dbReference type="EC" id="2.1.3.3" evidence="3"/>
<keyword evidence="5" id="KW-0028">Amino-acid biosynthesis</keyword>
<dbReference type="AlphaFoldDB" id="A0A511KBY3"/>
<evidence type="ECO:0000313" key="11">
    <source>
        <dbReference type="Proteomes" id="UP000321518"/>
    </source>
</evidence>
<name>A0A511KBY3_RHOTO</name>